<evidence type="ECO:0000313" key="3">
    <source>
        <dbReference type="Proteomes" id="UP001589619"/>
    </source>
</evidence>
<dbReference type="InterPro" id="IPR002575">
    <property type="entry name" value="Aminoglycoside_PTrfase"/>
</dbReference>
<dbReference type="Gene3D" id="3.90.1200.10">
    <property type="match status" value="1"/>
</dbReference>
<organism evidence="2 3">
    <name type="scientific">Paenibacillus hodogayensis</name>
    <dbReference type="NCBI Taxonomy" id="279208"/>
    <lineage>
        <taxon>Bacteria</taxon>
        <taxon>Bacillati</taxon>
        <taxon>Bacillota</taxon>
        <taxon>Bacilli</taxon>
        <taxon>Bacillales</taxon>
        <taxon>Paenibacillaceae</taxon>
        <taxon>Paenibacillus</taxon>
    </lineage>
</organism>
<dbReference type="Pfam" id="PF01636">
    <property type="entry name" value="APH"/>
    <property type="match status" value="1"/>
</dbReference>
<evidence type="ECO:0000313" key="2">
    <source>
        <dbReference type="EMBL" id="MFB9750389.1"/>
    </source>
</evidence>
<feature type="domain" description="Aminoglycoside phosphotransferase" evidence="1">
    <location>
        <begin position="25"/>
        <end position="226"/>
    </location>
</feature>
<dbReference type="InterPro" id="IPR011009">
    <property type="entry name" value="Kinase-like_dom_sf"/>
</dbReference>
<accession>A0ABV5VQ32</accession>
<reference evidence="2 3" key="1">
    <citation type="submission" date="2024-09" db="EMBL/GenBank/DDBJ databases">
        <authorList>
            <person name="Sun Q."/>
            <person name="Mori K."/>
        </authorList>
    </citation>
    <scope>NUCLEOTIDE SEQUENCE [LARGE SCALE GENOMIC DNA]</scope>
    <source>
        <strain evidence="2 3">JCM 12520</strain>
    </source>
</reference>
<keyword evidence="3" id="KW-1185">Reference proteome</keyword>
<evidence type="ECO:0000259" key="1">
    <source>
        <dbReference type="Pfam" id="PF01636"/>
    </source>
</evidence>
<dbReference type="SUPFAM" id="SSF56112">
    <property type="entry name" value="Protein kinase-like (PK-like)"/>
    <property type="match status" value="1"/>
</dbReference>
<dbReference type="Proteomes" id="UP001589619">
    <property type="component" value="Unassembled WGS sequence"/>
</dbReference>
<dbReference type="EMBL" id="JBHMAG010000003">
    <property type="protein sequence ID" value="MFB9750389.1"/>
    <property type="molecule type" value="Genomic_DNA"/>
</dbReference>
<name>A0ABV5VQ32_9BACL</name>
<sequence>MYPLEEIHWVAKDEAIDDLLEARQTVLPAGLEADVWKLSTPTNEYVLKIWCKDSKPDVSYQYAMLQTLHAIGVSVSRAFGWGMDHNQHKVLLTSYDGRALAQGDDIQRVSKLLAELHRIPIDRYPVRLRRQPDFVKYFFPRIDEHPDIAEALHLLLETANMKYTTMIHGDYNLGNVLAGPASYTIIDWTNAQLGDPRYDFCWASFLIRIDNDKVLYQTFIRTYLLEIPTSREDLARFESIACLRWLLLNRIGNVPKNVDTDRRIQEFLLQDSLIPKRLSLFI</sequence>
<comment type="caution">
    <text evidence="2">The sequence shown here is derived from an EMBL/GenBank/DDBJ whole genome shotgun (WGS) entry which is preliminary data.</text>
</comment>
<protein>
    <submittedName>
        <fullName evidence="2">Phosphotransferase family protein</fullName>
    </submittedName>
</protein>
<proteinExistence type="predicted"/>
<gene>
    <name evidence="2" type="ORF">ACFFNY_02285</name>
</gene>
<dbReference type="RefSeq" id="WP_344907321.1">
    <property type="nucleotide sequence ID" value="NZ_BAAAYO010000005.1"/>
</dbReference>